<evidence type="ECO:0000313" key="4">
    <source>
        <dbReference type="Proteomes" id="UP000481339"/>
    </source>
</evidence>
<dbReference type="OrthoDB" id="4577644at2"/>
<dbReference type="PANTHER" id="PTHR24320:SF148">
    <property type="entry name" value="NAD(P)-BINDING ROSSMANN-FOLD SUPERFAMILY PROTEIN"/>
    <property type="match status" value="1"/>
</dbReference>
<gene>
    <name evidence="3" type="ORF">F8O02_02760</name>
</gene>
<keyword evidence="4" id="KW-1185">Reference proteome</keyword>
<keyword evidence="2" id="KW-0560">Oxidoreductase</keyword>
<dbReference type="AlphaFoldDB" id="A0A7C8FQJ2"/>
<dbReference type="InterPro" id="IPR036291">
    <property type="entry name" value="NAD(P)-bd_dom_sf"/>
</dbReference>
<dbReference type="Pfam" id="PF00106">
    <property type="entry name" value="adh_short"/>
    <property type="match status" value="1"/>
</dbReference>
<protein>
    <submittedName>
        <fullName evidence="3">SDR family NAD(P)-dependent oxidoreductase</fullName>
    </submittedName>
</protein>
<sequence length="295" mass="31475">MSGGRDTLICVTIPASRIEHAIVTGATEPGGRAAVLALLDAGLAVTLVGRSPERLQAEADALVARGARADVLVADLASLASIREAAARFLVRHGSWRVLLDLARVAGVPERTLTDDGFEWHLGVNHLAHFALTGLLLPGAARRAAVVSVTSSGRAEAMRFHDLRFDHGYRPARALAQSDLAQLLFARELDRRCRSVRTPAYPSGVTSVAIQTGRQAGRVARRLGRRLRADARAVGCAAAELALADHTRGGALYAAAAGADGSPMPRRLPDPRIADEHLAARRLWRISAQLTRISW</sequence>
<dbReference type="InterPro" id="IPR002347">
    <property type="entry name" value="SDR_fam"/>
</dbReference>
<reference evidence="3 4" key="1">
    <citation type="submission" date="2019-09" db="EMBL/GenBank/DDBJ databases">
        <title>Phylogeny of genus Pseudoclavibacter and closely related genus.</title>
        <authorList>
            <person name="Li Y."/>
        </authorList>
    </citation>
    <scope>NUCLEOTIDE SEQUENCE [LARGE SCALE GENOMIC DNA]</scope>
    <source>
        <strain evidence="3 4">JCM 16921</strain>
    </source>
</reference>
<organism evidence="3 4">
    <name type="scientific">Pseudoclavibacter caeni</name>
    <dbReference type="NCBI Taxonomy" id="908846"/>
    <lineage>
        <taxon>Bacteria</taxon>
        <taxon>Bacillati</taxon>
        <taxon>Actinomycetota</taxon>
        <taxon>Actinomycetes</taxon>
        <taxon>Micrococcales</taxon>
        <taxon>Microbacteriaceae</taxon>
        <taxon>Pseudoclavibacter</taxon>
    </lineage>
</organism>
<dbReference type="EMBL" id="WBKA01000002">
    <property type="protein sequence ID" value="KAB1632807.1"/>
    <property type="molecule type" value="Genomic_DNA"/>
</dbReference>
<comment type="caution">
    <text evidence="3">The sequence shown here is derived from an EMBL/GenBank/DDBJ whole genome shotgun (WGS) entry which is preliminary data.</text>
</comment>
<name>A0A7C8FQJ2_9MICO</name>
<evidence type="ECO:0000256" key="1">
    <source>
        <dbReference type="ARBA" id="ARBA00006484"/>
    </source>
</evidence>
<dbReference type="SUPFAM" id="SSF51735">
    <property type="entry name" value="NAD(P)-binding Rossmann-fold domains"/>
    <property type="match status" value="1"/>
</dbReference>
<dbReference type="GO" id="GO:0016491">
    <property type="term" value="F:oxidoreductase activity"/>
    <property type="evidence" value="ECO:0007669"/>
    <property type="project" value="UniProtKB-KW"/>
</dbReference>
<comment type="similarity">
    <text evidence="1">Belongs to the short-chain dehydrogenases/reductases (SDR) family.</text>
</comment>
<evidence type="ECO:0000256" key="2">
    <source>
        <dbReference type="ARBA" id="ARBA00023002"/>
    </source>
</evidence>
<accession>A0A7C8FQJ2</accession>
<evidence type="ECO:0000313" key="3">
    <source>
        <dbReference type="EMBL" id="KAB1632807.1"/>
    </source>
</evidence>
<dbReference type="PANTHER" id="PTHR24320">
    <property type="entry name" value="RETINOL DEHYDROGENASE"/>
    <property type="match status" value="1"/>
</dbReference>
<dbReference type="Proteomes" id="UP000481339">
    <property type="component" value="Unassembled WGS sequence"/>
</dbReference>
<proteinExistence type="inferred from homology"/>
<dbReference type="Gene3D" id="3.40.50.720">
    <property type="entry name" value="NAD(P)-binding Rossmann-like Domain"/>
    <property type="match status" value="1"/>
</dbReference>